<dbReference type="EMBL" id="FCOJ02000034">
    <property type="protein sequence ID" value="SAK72278.1"/>
    <property type="molecule type" value="Genomic_DNA"/>
</dbReference>
<gene>
    <name evidence="1" type="ORF">AWB82_04420</name>
</gene>
<protein>
    <recommendedName>
        <fullName evidence="3">DUF1036 domain-containing protein</fullName>
    </recommendedName>
</protein>
<dbReference type="OrthoDB" id="9806840at2"/>
<sequence>MLKFVNATTQDIWVSYMFYSPDVCSDEGGNWQAIGWYHMAPGGSTVPYANDLDDVHNRYWCYYAENADRSVVWAGPYSVYAPENGAAFNRCYQIGDTASRIIGMRLFDVGDNDNFTMTLTR</sequence>
<dbReference type="RefSeq" id="WP_159462614.1">
    <property type="nucleotide sequence ID" value="NZ_FCOJ02000034.1"/>
</dbReference>
<dbReference type="Proteomes" id="UP000054596">
    <property type="component" value="Unassembled WGS sequence"/>
</dbReference>
<evidence type="ECO:0008006" key="3">
    <source>
        <dbReference type="Google" id="ProtNLM"/>
    </source>
</evidence>
<comment type="caution">
    <text evidence="1">The sequence shown here is derived from an EMBL/GenBank/DDBJ whole genome shotgun (WGS) entry which is preliminary data.</text>
</comment>
<proteinExistence type="predicted"/>
<keyword evidence="2" id="KW-1185">Reference proteome</keyword>
<dbReference type="STRING" id="1777143.AWB82_04420"/>
<reference evidence="1" key="1">
    <citation type="submission" date="2016-01" db="EMBL/GenBank/DDBJ databases">
        <authorList>
            <person name="Peeters C."/>
        </authorList>
    </citation>
    <scope>NUCLEOTIDE SEQUENCE [LARGE SCALE GENOMIC DNA]</scope>
    <source>
        <strain evidence="1">LMG 29325</strain>
    </source>
</reference>
<evidence type="ECO:0000313" key="1">
    <source>
        <dbReference type="EMBL" id="SAK72278.1"/>
    </source>
</evidence>
<accession>A0A158BQB0</accession>
<name>A0A158BQB0_9BURK</name>
<dbReference type="AlphaFoldDB" id="A0A158BQB0"/>
<evidence type="ECO:0000313" key="2">
    <source>
        <dbReference type="Proteomes" id="UP000054596"/>
    </source>
</evidence>
<organism evidence="1 2">
    <name type="scientific">Caballeronia glebae</name>
    <dbReference type="NCBI Taxonomy" id="1777143"/>
    <lineage>
        <taxon>Bacteria</taxon>
        <taxon>Pseudomonadati</taxon>
        <taxon>Pseudomonadota</taxon>
        <taxon>Betaproteobacteria</taxon>
        <taxon>Burkholderiales</taxon>
        <taxon>Burkholderiaceae</taxon>
        <taxon>Caballeronia</taxon>
    </lineage>
</organism>